<dbReference type="HOGENOM" id="CLU_1743361_0_0_1"/>
<evidence type="ECO:0000256" key="1">
    <source>
        <dbReference type="SAM" id="MobiDB-lite"/>
    </source>
</evidence>
<dbReference type="Proteomes" id="UP000026961">
    <property type="component" value="Chromosome 5"/>
</dbReference>
<evidence type="ECO:0000313" key="3">
    <source>
        <dbReference type="Proteomes" id="UP000026961"/>
    </source>
</evidence>
<dbReference type="AlphaFoldDB" id="A0A0D9ZTP7"/>
<sequence length="150" mass="16070">MSVWFSHFLLPNTTIDQTFHLAAQPRRPIHVAPPHWPSPLALVGQTLKPTQPTNSRTCSASRSTRAHHSIPSKCKKKKKKIQIGGEPAMSRGGGGGGVEGAGAGAGEAAMAPNSKAQRQSVINDIWSTMEYDKILGMLNTTLSFVTLEIS</sequence>
<protein>
    <submittedName>
        <fullName evidence="2">Uncharacterized protein</fullName>
    </submittedName>
</protein>
<dbReference type="Gramene" id="OGLUM05G01960.1">
    <property type="protein sequence ID" value="OGLUM05G01960.1"/>
    <property type="gene ID" value="OGLUM05G01960"/>
</dbReference>
<reference evidence="2" key="1">
    <citation type="submission" date="2015-04" db="UniProtKB">
        <authorList>
            <consortium name="EnsemblPlants"/>
        </authorList>
    </citation>
    <scope>IDENTIFICATION</scope>
</reference>
<feature type="compositionally biased region" description="Basic residues" evidence="1">
    <location>
        <begin position="64"/>
        <end position="81"/>
    </location>
</feature>
<proteinExistence type="predicted"/>
<feature type="compositionally biased region" description="Gly residues" evidence="1">
    <location>
        <begin position="91"/>
        <end position="105"/>
    </location>
</feature>
<organism evidence="2">
    <name type="scientific">Oryza glumipatula</name>
    <dbReference type="NCBI Taxonomy" id="40148"/>
    <lineage>
        <taxon>Eukaryota</taxon>
        <taxon>Viridiplantae</taxon>
        <taxon>Streptophyta</taxon>
        <taxon>Embryophyta</taxon>
        <taxon>Tracheophyta</taxon>
        <taxon>Spermatophyta</taxon>
        <taxon>Magnoliopsida</taxon>
        <taxon>Liliopsida</taxon>
        <taxon>Poales</taxon>
        <taxon>Poaceae</taxon>
        <taxon>BOP clade</taxon>
        <taxon>Oryzoideae</taxon>
        <taxon>Oryzeae</taxon>
        <taxon>Oryzinae</taxon>
        <taxon>Oryza</taxon>
    </lineage>
</organism>
<evidence type="ECO:0000313" key="2">
    <source>
        <dbReference type="EnsemblPlants" id="OGLUM05G01960.1"/>
    </source>
</evidence>
<accession>A0A0D9ZTP7</accession>
<feature type="region of interest" description="Disordered" evidence="1">
    <location>
        <begin position="48"/>
        <end position="117"/>
    </location>
</feature>
<reference evidence="2" key="2">
    <citation type="submission" date="2018-05" db="EMBL/GenBank/DDBJ databases">
        <title>OgluRS3 (Oryza glumaepatula Reference Sequence Version 3).</title>
        <authorList>
            <person name="Zhang J."/>
            <person name="Kudrna D."/>
            <person name="Lee S."/>
            <person name="Talag J."/>
            <person name="Welchert J."/>
            <person name="Wing R.A."/>
        </authorList>
    </citation>
    <scope>NUCLEOTIDE SEQUENCE [LARGE SCALE GENOMIC DNA]</scope>
</reference>
<dbReference type="EnsemblPlants" id="OGLUM05G01960.1">
    <property type="protein sequence ID" value="OGLUM05G01960.1"/>
    <property type="gene ID" value="OGLUM05G01960"/>
</dbReference>
<name>A0A0D9ZTP7_9ORYZ</name>
<keyword evidence="3" id="KW-1185">Reference proteome</keyword>